<dbReference type="Pfam" id="PF00370">
    <property type="entry name" value="FGGY_N"/>
    <property type="match status" value="1"/>
</dbReference>
<keyword evidence="2" id="KW-0808">Transferase</keyword>
<dbReference type="EMBL" id="QTTN01000007">
    <property type="protein sequence ID" value="REE89004.1"/>
    <property type="molecule type" value="Genomic_DNA"/>
</dbReference>
<evidence type="ECO:0000256" key="1">
    <source>
        <dbReference type="ARBA" id="ARBA00009156"/>
    </source>
</evidence>
<name>A0A3D9S7J8_9BACL</name>
<evidence type="ECO:0000259" key="5">
    <source>
        <dbReference type="Pfam" id="PF02782"/>
    </source>
</evidence>
<dbReference type="Pfam" id="PF02782">
    <property type="entry name" value="FGGY_C"/>
    <property type="match status" value="1"/>
</dbReference>
<dbReference type="GO" id="GO:0005975">
    <property type="term" value="P:carbohydrate metabolic process"/>
    <property type="evidence" value="ECO:0007669"/>
    <property type="project" value="InterPro"/>
</dbReference>
<feature type="domain" description="Carbohydrate kinase FGGY C-terminal" evidence="5">
    <location>
        <begin position="274"/>
        <end position="478"/>
    </location>
</feature>
<dbReference type="PANTHER" id="PTHR43095:SF5">
    <property type="entry name" value="XYLULOSE KINASE"/>
    <property type="match status" value="1"/>
</dbReference>
<dbReference type="InterPro" id="IPR000577">
    <property type="entry name" value="Carb_kinase_FGGY"/>
</dbReference>
<comment type="similarity">
    <text evidence="1">Belongs to the FGGY kinase family.</text>
</comment>
<dbReference type="InterPro" id="IPR050406">
    <property type="entry name" value="FGGY_Carb_Kinase"/>
</dbReference>
<keyword evidence="3 6" id="KW-0418">Kinase</keyword>
<evidence type="ECO:0000256" key="3">
    <source>
        <dbReference type="ARBA" id="ARBA00022777"/>
    </source>
</evidence>
<proteinExistence type="inferred from homology"/>
<sequence>MAAYVIAYDVGTTGIKTCLIEVSGTIKLIASATEHYELHVLENGGVEQDPEDWWHAMSVTTKRVLERSGLPASSIQGISFCAQMQGLVLVDRHGVPVRRAMSYMDHRARLELKEGIANGIQIAGANVFKLLKSLAITGAVASSVKDPVWKYKWVERNEPAIFSKVYKWLDVKEYLICQCTGEFVMTQDSAFAALLYDTRKGKECFSESVCTMYGVDMTHLPRIVRSTDMVGRLTANAAAYLHLQEGTPVFGGGGDVSLIGVGAGAVEPGSTHIYSGTSGWVSTVVSRQLVDASAMIAAIVGANAGTYNYFAELETAGKCLEWVKDHLALDEINIYLEKKHVSEAYESPYESLYDYMMDAIKNVPAGSNGVIFTPWLHGNRSPFEDANARGMFFNIGLDTGKTEMIHAVLEGICYHLRWHLEAQEKKVNTSRVIRFVGGGALAPLTCQILSDILGREVETVENPHNVGAVGAAIVAAVGLGWLGKVDDAKQLIQASARYMPNMANKAVHDRNFKVFKALYKNNKKDFLLLNAGR</sequence>
<protein>
    <submittedName>
        <fullName evidence="6">Xylulokinase</fullName>
    </submittedName>
</protein>
<accession>A0A3D9S7J8</accession>
<evidence type="ECO:0000313" key="7">
    <source>
        <dbReference type="Proteomes" id="UP000256304"/>
    </source>
</evidence>
<gene>
    <name evidence="6" type="ORF">A8990_107100</name>
</gene>
<evidence type="ECO:0000256" key="2">
    <source>
        <dbReference type="ARBA" id="ARBA00022679"/>
    </source>
</evidence>
<dbReference type="InterPro" id="IPR043129">
    <property type="entry name" value="ATPase_NBD"/>
</dbReference>
<dbReference type="PANTHER" id="PTHR43095">
    <property type="entry name" value="SUGAR KINASE"/>
    <property type="match status" value="1"/>
</dbReference>
<evidence type="ECO:0000259" key="4">
    <source>
        <dbReference type="Pfam" id="PF00370"/>
    </source>
</evidence>
<dbReference type="OrthoDB" id="9805576at2"/>
<dbReference type="AlphaFoldDB" id="A0A3D9S7J8"/>
<organism evidence="6 7">
    <name type="scientific">Paenibacillus taihuensis</name>
    <dbReference type="NCBI Taxonomy" id="1156355"/>
    <lineage>
        <taxon>Bacteria</taxon>
        <taxon>Bacillati</taxon>
        <taxon>Bacillota</taxon>
        <taxon>Bacilli</taxon>
        <taxon>Bacillales</taxon>
        <taxon>Paenibacillaceae</taxon>
        <taxon>Paenibacillus</taxon>
    </lineage>
</organism>
<dbReference type="SUPFAM" id="SSF53067">
    <property type="entry name" value="Actin-like ATPase domain"/>
    <property type="match status" value="2"/>
</dbReference>
<dbReference type="InterPro" id="IPR018485">
    <property type="entry name" value="FGGY_C"/>
</dbReference>
<comment type="caution">
    <text evidence="6">The sequence shown here is derived from an EMBL/GenBank/DDBJ whole genome shotgun (WGS) entry which is preliminary data.</text>
</comment>
<dbReference type="RefSeq" id="WP_116188509.1">
    <property type="nucleotide sequence ID" value="NZ_QTTN01000007.1"/>
</dbReference>
<dbReference type="InterPro" id="IPR018484">
    <property type="entry name" value="FGGY_N"/>
</dbReference>
<dbReference type="CDD" id="cd07805">
    <property type="entry name" value="ASKHA_NBD_FGGY_CvXK-like"/>
    <property type="match status" value="1"/>
</dbReference>
<feature type="domain" description="Carbohydrate kinase FGGY N-terminal" evidence="4">
    <location>
        <begin position="4"/>
        <end position="258"/>
    </location>
</feature>
<reference evidence="6 7" key="1">
    <citation type="submission" date="2018-08" db="EMBL/GenBank/DDBJ databases">
        <title>Genomic Encyclopedia of Type Strains, Phase III (KMG-III): the genomes of soil and plant-associated and newly described type strains.</title>
        <authorList>
            <person name="Whitman W."/>
        </authorList>
    </citation>
    <scope>NUCLEOTIDE SEQUENCE [LARGE SCALE GENOMIC DNA]</scope>
    <source>
        <strain evidence="6 7">CGMCC 1.10966</strain>
    </source>
</reference>
<dbReference type="Proteomes" id="UP000256304">
    <property type="component" value="Unassembled WGS sequence"/>
</dbReference>
<dbReference type="PIRSF" id="PIRSF000538">
    <property type="entry name" value="GlpK"/>
    <property type="match status" value="1"/>
</dbReference>
<evidence type="ECO:0000313" key="6">
    <source>
        <dbReference type="EMBL" id="REE89004.1"/>
    </source>
</evidence>
<keyword evidence="7" id="KW-1185">Reference proteome</keyword>
<dbReference type="Gene3D" id="3.30.420.40">
    <property type="match status" value="2"/>
</dbReference>
<dbReference type="GO" id="GO:0016301">
    <property type="term" value="F:kinase activity"/>
    <property type="evidence" value="ECO:0007669"/>
    <property type="project" value="UniProtKB-KW"/>
</dbReference>